<gene>
    <name evidence="4" type="ORF">OBBRIDRAFT_796262</name>
</gene>
<evidence type="ECO:0000313" key="5">
    <source>
        <dbReference type="Proteomes" id="UP000250043"/>
    </source>
</evidence>
<dbReference type="EMBL" id="KV722487">
    <property type="protein sequence ID" value="OCH87382.1"/>
    <property type="molecule type" value="Genomic_DNA"/>
</dbReference>
<comment type="similarity">
    <text evidence="1">Belongs to the CCZ1 family.</text>
</comment>
<evidence type="ECO:0000259" key="3">
    <source>
        <dbReference type="Pfam" id="PF19031"/>
    </source>
</evidence>
<dbReference type="PANTHER" id="PTHR13056">
    <property type="entry name" value="VACUOLAR FUSION PROTEIN CCZ1 HOMOLOG-RELATED"/>
    <property type="match status" value="1"/>
</dbReference>
<feature type="domain" description="CCZ1/INTU/HSP4 first Longin" evidence="3">
    <location>
        <begin position="9"/>
        <end position="157"/>
    </location>
</feature>
<proteinExistence type="inferred from homology"/>
<feature type="region of interest" description="Disordered" evidence="2">
    <location>
        <begin position="107"/>
        <end position="126"/>
    </location>
</feature>
<evidence type="ECO:0000313" key="4">
    <source>
        <dbReference type="EMBL" id="OCH87382.1"/>
    </source>
</evidence>
<dbReference type="PANTHER" id="PTHR13056:SF0">
    <property type="entry name" value="VACUOLAR FUSION PROTEIN CCZ1 HOMOLOG-RELATED"/>
    <property type="match status" value="1"/>
</dbReference>
<feature type="compositionally biased region" description="Basic and acidic residues" evidence="2">
    <location>
        <begin position="351"/>
        <end position="362"/>
    </location>
</feature>
<dbReference type="InterPro" id="IPR013176">
    <property type="entry name" value="Ccz1"/>
</dbReference>
<dbReference type="Proteomes" id="UP000250043">
    <property type="component" value="Unassembled WGS sequence"/>
</dbReference>
<evidence type="ECO:0000256" key="2">
    <source>
        <dbReference type="SAM" id="MobiDB-lite"/>
    </source>
</evidence>
<feature type="region of interest" description="Disordered" evidence="2">
    <location>
        <begin position="333"/>
        <end position="362"/>
    </location>
</feature>
<dbReference type="GO" id="GO:0035658">
    <property type="term" value="C:Mon1-Ccz1 complex"/>
    <property type="evidence" value="ECO:0007669"/>
    <property type="project" value="InterPro"/>
</dbReference>
<organism evidence="4 5">
    <name type="scientific">Obba rivulosa</name>
    <dbReference type="NCBI Taxonomy" id="1052685"/>
    <lineage>
        <taxon>Eukaryota</taxon>
        <taxon>Fungi</taxon>
        <taxon>Dikarya</taxon>
        <taxon>Basidiomycota</taxon>
        <taxon>Agaricomycotina</taxon>
        <taxon>Agaricomycetes</taxon>
        <taxon>Polyporales</taxon>
        <taxon>Gelatoporiaceae</taxon>
        <taxon>Obba</taxon>
    </lineage>
</organism>
<reference evidence="4 5" key="1">
    <citation type="submission" date="2016-07" db="EMBL/GenBank/DDBJ databases">
        <title>Draft genome of the white-rot fungus Obba rivulosa 3A-2.</title>
        <authorList>
            <consortium name="DOE Joint Genome Institute"/>
            <person name="Miettinen O."/>
            <person name="Riley R."/>
            <person name="Acob R."/>
            <person name="Barry K."/>
            <person name="Cullen D."/>
            <person name="De Vries R."/>
            <person name="Hainaut M."/>
            <person name="Hatakka A."/>
            <person name="Henrissat B."/>
            <person name="Hilden K."/>
            <person name="Kuo R."/>
            <person name="Labutti K."/>
            <person name="Lipzen A."/>
            <person name="Makela M.R."/>
            <person name="Sandor L."/>
            <person name="Spatafora J.W."/>
            <person name="Grigoriev I.V."/>
            <person name="Hibbett D.S."/>
        </authorList>
    </citation>
    <scope>NUCLEOTIDE SEQUENCE [LARGE SCALE GENOMIC DNA]</scope>
    <source>
        <strain evidence="4 5">3A-2</strain>
    </source>
</reference>
<sequence>MSRVPAGLSYLTIYNPTLRLTQPSDDEDAEEQAHILFYTARERAVSRDRMLRQVGLAKALVSFSQMFNAEDPCDTVHSQSKRMIMVSPEPNYWIHACIDLAKTPRPATVRGKGKGKDKPSTSKPDAISYDYHDASVHDIAIREHILRGYEHFKLLHGPFESILATLGHEALELQLERFWTVWAWRWDIEQDCQFAALLGEPLHPLSRVATPLLDRYSSAISDDLCVFALKPPYVIPSSKFSTSRYPRLLPHYVMSRIPPPTVPAEADADASKVATSTSGAAAGQEDGKSSEASRATSPSSFLAMPSMNLSMDMRGLKWNWPGYLTFGKVPRTSSLPTSPSGTPAKLPPSDTDQHTTTDDSVDAKQHAIEGLKPDPVGVDTESLLEAISSQNVHTPSTREGSPASAHVPQSQIEEIASFETEEIPEFVQDENTTLSVDLSDTASNVSDDHVVEGSTRPSTPMDPQRAASTETILQEALPPFLSTRVHLSDATDAFQTQRKRVWHLTKDAITVVMIVNDDDTAEPPCTAEQAVTLISAIHGAFVEAEMKEGADAIIPTATKILQPQDRHIIRTGEYTLSPEPGFSSNSEHLFYEKEMLTSDADVLEVFSRGQNPQHWHVAKRGLGTDSDGHSVEGEIYLEVARKESTLTDVDNALATVLRKYIDTS</sequence>
<dbReference type="OrthoDB" id="240546at2759"/>
<keyword evidence="5" id="KW-1185">Reference proteome</keyword>
<accession>A0A8E2AVD9</accession>
<dbReference type="AlphaFoldDB" id="A0A8E2AVD9"/>
<dbReference type="Pfam" id="PF19031">
    <property type="entry name" value="Intu_longin_1"/>
    <property type="match status" value="1"/>
</dbReference>
<feature type="region of interest" description="Disordered" evidence="2">
    <location>
        <begin position="263"/>
        <end position="303"/>
    </location>
</feature>
<protein>
    <recommendedName>
        <fullName evidence="3">CCZ1/INTU/HSP4 first Longin domain-containing protein</fullName>
    </recommendedName>
</protein>
<name>A0A8E2AVD9_9APHY</name>
<feature type="compositionally biased region" description="Low complexity" evidence="2">
    <location>
        <begin position="333"/>
        <end position="343"/>
    </location>
</feature>
<evidence type="ECO:0000256" key="1">
    <source>
        <dbReference type="ARBA" id="ARBA00005352"/>
    </source>
</evidence>
<dbReference type="InterPro" id="IPR043987">
    <property type="entry name" value="CCZ1/INTU/HSP4_longin_1"/>
</dbReference>
<dbReference type="GO" id="GO:0016192">
    <property type="term" value="P:vesicle-mediated transport"/>
    <property type="evidence" value="ECO:0007669"/>
    <property type="project" value="InterPro"/>
</dbReference>